<dbReference type="Pfam" id="PF25296">
    <property type="entry name" value="Decapeptide"/>
    <property type="match status" value="1"/>
</dbReference>
<dbReference type="OrthoDB" id="418672at2759"/>
<accession>A0A1Q9F6H8</accession>
<organism evidence="1 2">
    <name type="scientific">Symbiodinium microadriaticum</name>
    <name type="common">Dinoflagellate</name>
    <name type="synonym">Zooxanthella microadriatica</name>
    <dbReference type="NCBI Taxonomy" id="2951"/>
    <lineage>
        <taxon>Eukaryota</taxon>
        <taxon>Sar</taxon>
        <taxon>Alveolata</taxon>
        <taxon>Dinophyceae</taxon>
        <taxon>Suessiales</taxon>
        <taxon>Symbiodiniaceae</taxon>
        <taxon>Symbiodinium</taxon>
    </lineage>
</organism>
<proteinExistence type="predicted"/>
<sequence length="626" mass="70452">MAGGTAGIWDRLRRDCDINSVLQAFRISSKEKLVQTPVEVLEACMQQRELSKEKQRQLLDLKTALARTSRHGHDMTSGYSHEPQQLNEEEARKVKFLQACVDAKPLKKDCVRAYHTTTYKAAAAMLAEGCRPNTSYNWLSGRSLNDERFFCVTLLSPIAFGFPQGEWKRRMLLNNFGREAGGDEGSPKSCRSCKSTRSNSSDWVREQRAQVCLVVDVPVPSLRDARTAPEQRHNESIRSENRNVHYIPESFLQNMGVHALPADSIVYAFQLEDIPTEAVDLSDLSPSKAFDFAAKVQPRVDKAARDLDLFELAWLLELGGKMRHTERDHVCQILNVFARHTANPGGLKFGIFDGKSAWKARESGLSLADMKQIFWRWVRDGNFDMQDLLQAGCPLTEFREAGWKACSLKQQGLFDAAELRGQTGPTCKNTVVNQNNYHNYANQLDALLFDFAAKVQPRVDKAARDLDLFELAWLLELGGKMRHTERDHVCQILNVFARHTANPGGLKFGIFDGKSAWKARESGLSLADMKQIFWRWVRDGNFDMQDLLQAGCPLTEFREAGWKACSLKQQGLFDAAELRGAGYTAQELREASYSSEELHAGGYTLEELQAGGCTAKDSTGLYPWGY</sequence>
<dbReference type="Proteomes" id="UP000186817">
    <property type="component" value="Unassembled WGS sequence"/>
</dbReference>
<dbReference type="EMBL" id="LSRX01000005">
    <property type="protein sequence ID" value="OLQ15298.1"/>
    <property type="molecule type" value="Genomic_DNA"/>
</dbReference>
<name>A0A1Q9F6H8_SYMMI</name>
<dbReference type="InterPro" id="IPR057481">
    <property type="entry name" value="Decapeptide"/>
</dbReference>
<keyword evidence="2" id="KW-1185">Reference proteome</keyword>
<comment type="caution">
    <text evidence="1">The sequence shown here is derived from an EMBL/GenBank/DDBJ whole genome shotgun (WGS) entry which is preliminary data.</text>
</comment>
<gene>
    <name evidence="1" type="ORF">AK812_SmicGene506</name>
</gene>
<protein>
    <submittedName>
        <fullName evidence="1">Uncharacterized protein</fullName>
    </submittedName>
</protein>
<dbReference type="AlphaFoldDB" id="A0A1Q9F6H8"/>
<reference evidence="1 2" key="1">
    <citation type="submission" date="2016-02" db="EMBL/GenBank/DDBJ databases">
        <title>Genome analysis of coral dinoflagellate symbionts highlights evolutionary adaptations to a symbiotic lifestyle.</title>
        <authorList>
            <person name="Aranda M."/>
            <person name="Li Y."/>
            <person name="Liew Y.J."/>
            <person name="Baumgarten S."/>
            <person name="Simakov O."/>
            <person name="Wilson M."/>
            <person name="Piel J."/>
            <person name="Ashoor H."/>
            <person name="Bougouffa S."/>
            <person name="Bajic V.B."/>
            <person name="Ryu T."/>
            <person name="Ravasi T."/>
            <person name="Bayer T."/>
            <person name="Micklem G."/>
            <person name="Kim H."/>
            <person name="Bhak J."/>
            <person name="Lajeunesse T.C."/>
            <person name="Voolstra C.R."/>
        </authorList>
    </citation>
    <scope>NUCLEOTIDE SEQUENCE [LARGE SCALE GENOMIC DNA]</scope>
    <source>
        <strain evidence="1 2">CCMP2467</strain>
    </source>
</reference>
<evidence type="ECO:0000313" key="2">
    <source>
        <dbReference type="Proteomes" id="UP000186817"/>
    </source>
</evidence>
<evidence type="ECO:0000313" key="1">
    <source>
        <dbReference type="EMBL" id="OLQ15298.1"/>
    </source>
</evidence>